<evidence type="ECO:0000313" key="3">
    <source>
        <dbReference type="Proteomes" id="UP000254340"/>
    </source>
</evidence>
<gene>
    <name evidence="2" type="ORF">NCTC5047_02837</name>
</gene>
<reference evidence="2 3" key="1">
    <citation type="submission" date="2018-06" db="EMBL/GenBank/DDBJ databases">
        <authorList>
            <consortium name="Pathogen Informatics"/>
            <person name="Doyle S."/>
        </authorList>
    </citation>
    <scope>NUCLEOTIDE SEQUENCE [LARGE SCALE GENOMIC DNA]</scope>
    <source>
        <strain evidence="2 3">NCTC5047</strain>
    </source>
</reference>
<dbReference type="Proteomes" id="UP000254340">
    <property type="component" value="Unassembled WGS sequence"/>
</dbReference>
<dbReference type="EMBL" id="UGLH01000006">
    <property type="protein sequence ID" value="STT81900.1"/>
    <property type="molecule type" value="Genomic_DNA"/>
</dbReference>
<proteinExistence type="predicted"/>
<dbReference type="InterPro" id="IPR006531">
    <property type="entry name" value="Gp5/Vgr_OB"/>
</dbReference>
<evidence type="ECO:0000259" key="1">
    <source>
        <dbReference type="Pfam" id="PF04717"/>
    </source>
</evidence>
<organism evidence="2 3">
    <name type="scientific">Klebsiella pneumoniae</name>
    <dbReference type="NCBI Taxonomy" id="573"/>
    <lineage>
        <taxon>Bacteria</taxon>
        <taxon>Pseudomonadati</taxon>
        <taxon>Pseudomonadota</taxon>
        <taxon>Gammaproteobacteria</taxon>
        <taxon>Enterobacterales</taxon>
        <taxon>Enterobacteriaceae</taxon>
        <taxon>Klebsiella/Raoultella group</taxon>
        <taxon>Klebsiella</taxon>
        <taxon>Klebsiella pneumoniae complex</taxon>
    </lineage>
</organism>
<dbReference type="InterPro" id="IPR013046">
    <property type="entry name" value="GpV/Gp45"/>
</dbReference>
<name>A0A377XGC8_KLEPN</name>
<feature type="domain" description="Gp5/Type VI secretion system Vgr protein OB-fold" evidence="1">
    <location>
        <begin position="17"/>
        <end position="62"/>
    </location>
</feature>
<protein>
    <submittedName>
        <fullName evidence="2">Baseplate assembly protein V</fullName>
    </submittedName>
</protein>
<dbReference type="InterPro" id="IPR037026">
    <property type="entry name" value="Vgr_OB-fold_dom_sf"/>
</dbReference>
<dbReference type="Gene3D" id="2.40.50.230">
    <property type="entry name" value="Gp5 N-terminal domain"/>
    <property type="match status" value="1"/>
</dbReference>
<sequence>MNTQLTEIMRLITNLIRTGIVTEVDRDGWLCRVKTGDLETNWINWLTYRAGKSRTWWCPSPGSRWCCSAWAAIWKQPLRFRPSTPTPARRRQTLKVRT</sequence>
<accession>A0A377XGC8</accession>
<dbReference type="Pfam" id="PF04717">
    <property type="entry name" value="Phage_base_V"/>
    <property type="match status" value="1"/>
</dbReference>
<dbReference type="NCBIfam" id="TIGR01644">
    <property type="entry name" value="phage_P2_V"/>
    <property type="match status" value="1"/>
</dbReference>
<dbReference type="AlphaFoldDB" id="A0A377XGC8"/>
<evidence type="ECO:0000313" key="2">
    <source>
        <dbReference type="EMBL" id="STT81900.1"/>
    </source>
</evidence>